<sequence>MVYGGKNLKLLERTRARRENLQKKMAERPKAAGRVAAHTKRLREPLTESSNQLPPKEEEERTCPKPSPSKRPCAEHAEVPASNLENKQPVDSCSPEPLPSHTAAQPLLPTAAGAPPAECGSLVREADMPTAKTEMPVASSVKTRMQKLMQQRRGWDSDGDDGVLASPAPAPAPAPGTDAPAATPIGRRGRLANLAATICSWEDDLSRPSAKPSRGQEQPGTACLSPVSSSTGASARINSGTVGQRAPGCSRLEPGAAAAGSAAGSGEASRSRAVAAACNSPQKAAPSPVKSRTTPAGSPARGKGQDAGLLPETPAGQTLQSELVKPGLRPTPSQPGPSRGARGPPPKDQAVTPGGAGIKPFLERFGERCQEHSRVSPVAPTPPRAPLITPNTKALQERLLKQKVAPSSATFSQQLKQEREKELACLRGRLDKGNLWTSERGETARNKQTDATEETPCQNGLPGKCQPDSEKEQAAGSQTPVKSPSIKPVGLPESKMTTSSPLKITLFLEEKSPKVALDPEVEKQTEEVRDAEKNVGDDDILNSSKVISDIFSDVLEEDGLGLEPQGSSEDADSLDEPGEALNISSMSLLAPLVETVNVRSPEVFASLPSLEIKDDASDDSPKPGKFQRARVPRVESEDSLSSGDRDLLYSIDAYRSQRFKGTERPSIKQVIVRREDVSSKLEERRTASSCHMNIKQKIQELNNDINLQQTVIYQASQALNCCVDEEHGKGSLEEAEAERLLLIATEKRAALIEELTKLKAEGPQRRPRAGPESSELAPSRGCVALSEFRLPLKADFVCDPAQRAEATNYYLIMLKAGAENMVATPLASTADSLAGDALTFSTTFTLQDVSNDFEISVEVYSLVQKRASSGPDKKRKASKSKAITPKRLLTSITAKSSLHSSAMASPGGLHAVRTSNFVLVGSHTLSLASVGSTKFALDKINYDVKERELLGYMFHDKVPFLCPLEGHIYLKIKCQVNSFVEEKGFLTIFEDVSGFGAWHRRWCVLSGNCISYWTYPDDEKRKTPIGRINLANCTSRQIEPANREFCARRNTFELITVRPQREDDKETLVSQCRDTLCVTKNWLSADTKEERDLWVQKLNQVLVDIRLWQPDACYKPVGKA</sequence>
<dbReference type="FunFam" id="2.30.29.30:FF:000111">
    <property type="entry name" value="anillin isoform X1"/>
    <property type="match status" value="1"/>
</dbReference>
<dbReference type="GO" id="GO:0005654">
    <property type="term" value="C:nucleoplasm"/>
    <property type="evidence" value="ECO:0007669"/>
    <property type="project" value="Ensembl"/>
</dbReference>
<dbReference type="GeneID" id="114023235"/>
<accession>A0A4X2LKM4</accession>
<feature type="compositionally biased region" description="Basic and acidic residues" evidence="6">
    <location>
        <begin position="520"/>
        <end position="536"/>
    </location>
</feature>
<dbReference type="InterPro" id="IPR037840">
    <property type="entry name" value="PH_Anillin"/>
</dbReference>
<feature type="region of interest" description="Disordered" evidence="6">
    <location>
        <begin position="613"/>
        <end position="642"/>
    </location>
</feature>
<dbReference type="GO" id="GO:0003779">
    <property type="term" value="F:actin binding"/>
    <property type="evidence" value="ECO:0007669"/>
    <property type="project" value="Ensembl"/>
</dbReference>
<dbReference type="GO" id="GO:1904172">
    <property type="term" value="P:positive regulation of bleb assembly"/>
    <property type="evidence" value="ECO:0007669"/>
    <property type="project" value="Ensembl"/>
</dbReference>
<feature type="compositionally biased region" description="Low complexity" evidence="6">
    <location>
        <begin position="255"/>
        <end position="277"/>
    </location>
</feature>
<dbReference type="InterPro" id="IPR011993">
    <property type="entry name" value="PH-like_dom_sf"/>
</dbReference>
<evidence type="ECO:0000256" key="3">
    <source>
        <dbReference type="ARBA" id="ARBA00057106"/>
    </source>
</evidence>
<feature type="compositionally biased region" description="Basic and acidic residues" evidence="6">
    <location>
        <begin position="439"/>
        <end position="450"/>
    </location>
</feature>
<dbReference type="AlphaFoldDB" id="A0A4X2LKM4"/>
<comment type="subunit">
    <text evidence="4">Interacts with F-actin. Interacts with CD2AP. May interact with RHOA. Interacts with FZR1/CDH1 during mitotic exit.</text>
</comment>
<feature type="region of interest" description="Disordered" evidence="6">
    <location>
        <begin position="1"/>
        <end position="188"/>
    </location>
</feature>
<dbReference type="Proteomes" id="UP000314987">
    <property type="component" value="Unassembled WGS sequence"/>
</dbReference>
<dbReference type="PANTHER" id="PTHR21538">
    <property type="entry name" value="ANILLIN/RHOTEKIN RTKN"/>
    <property type="match status" value="1"/>
</dbReference>
<feature type="region of interest" description="Disordered" evidence="6">
    <location>
        <begin position="203"/>
        <end position="389"/>
    </location>
</feature>
<feature type="compositionally biased region" description="Low complexity" evidence="6">
    <location>
        <begin position="175"/>
        <end position="184"/>
    </location>
</feature>
<dbReference type="GO" id="GO:0031106">
    <property type="term" value="P:septin ring organization"/>
    <property type="evidence" value="ECO:0007669"/>
    <property type="project" value="TreeGrafter"/>
</dbReference>
<dbReference type="InterPro" id="IPR001849">
    <property type="entry name" value="PH_domain"/>
</dbReference>
<dbReference type="GO" id="GO:0032059">
    <property type="term" value="C:bleb"/>
    <property type="evidence" value="ECO:0007669"/>
    <property type="project" value="UniProtKB-SubCell"/>
</dbReference>
<feature type="region of interest" description="Disordered" evidence="6">
    <location>
        <begin position="517"/>
        <end position="536"/>
    </location>
</feature>
<evidence type="ECO:0000256" key="6">
    <source>
        <dbReference type="SAM" id="MobiDB-lite"/>
    </source>
</evidence>
<feature type="compositionally biased region" description="Basic and acidic residues" evidence="6">
    <location>
        <begin position="613"/>
        <end position="622"/>
    </location>
</feature>
<reference evidence="8" key="2">
    <citation type="submission" date="2025-08" db="UniProtKB">
        <authorList>
            <consortium name="Ensembl"/>
        </authorList>
    </citation>
    <scope>IDENTIFICATION</scope>
</reference>
<evidence type="ECO:0000259" key="7">
    <source>
        <dbReference type="PROSITE" id="PS50003"/>
    </source>
</evidence>
<feature type="compositionally biased region" description="Basic and acidic residues" evidence="6">
    <location>
        <begin position="9"/>
        <end position="30"/>
    </location>
</feature>
<name>A0A4X2LKM4_VOMUR</name>
<protein>
    <recommendedName>
        <fullName evidence="5">Anillin</fullName>
    </recommendedName>
</protein>
<feature type="compositionally biased region" description="Low complexity" evidence="6">
    <location>
        <begin position="102"/>
        <end position="117"/>
    </location>
</feature>
<keyword evidence="1" id="KW-0175">Coiled coil</keyword>
<evidence type="ECO:0000256" key="2">
    <source>
        <dbReference type="ARBA" id="ARBA00043945"/>
    </source>
</evidence>
<dbReference type="SMART" id="SM00233">
    <property type="entry name" value="PH"/>
    <property type="match status" value="1"/>
</dbReference>
<reference evidence="8" key="3">
    <citation type="submission" date="2025-09" db="UniProtKB">
        <authorList>
            <consortium name="Ensembl"/>
        </authorList>
    </citation>
    <scope>IDENTIFICATION</scope>
</reference>
<dbReference type="GO" id="GO:0090521">
    <property type="term" value="P:podocyte cell migration"/>
    <property type="evidence" value="ECO:0007669"/>
    <property type="project" value="Ensembl"/>
</dbReference>
<dbReference type="GeneTree" id="ENSGT00390000008749"/>
<dbReference type="Pfam" id="PF08174">
    <property type="entry name" value="Anillin"/>
    <property type="match status" value="1"/>
</dbReference>
<dbReference type="GO" id="GO:0030496">
    <property type="term" value="C:midbody"/>
    <property type="evidence" value="ECO:0007669"/>
    <property type="project" value="Ensembl"/>
</dbReference>
<dbReference type="RefSeq" id="XP_027691580.1">
    <property type="nucleotide sequence ID" value="XM_027835779.1"/>
</dbReference>
<keyword evidence="9" id="KW-1185">Reference proteome</keyword>
<dbReference type="GO" id="GO:0005826">
    <property type="term" value="C:actomyosin contractile ring"/>
    <property type="evidence" value="ECO:0007669"/>
    <property type="project" value="Ensembl"/>
</dbReference>
<feature type="region of interest" description="Disordered" evidence="6">
    <location>
        <begin position="434"/>
        <end position="498"/>
    </location>
</feature>
<gene>
    <name evidence="8" type="primary">ANLN</name>
</gene>
<dbReference type="InterPro" id="IPR031970">
    <property type="entry name" value="Anillin_N"/>
</dbReference>
<proteinExistence type="predicted"/>
<dbReference type="PROSITE" id="PS50003">
    <property type="entry name" value="PH_DOMAIN"/>
    <property type="match status" value="1"/>
</dbReference>
<feature type="region of interest" description="Disordered" evidence="6">
    <location>
        <begin position="557"/>
        <end position="578"/>
    </location>
</feature>
<dbReference type="STRING" id="29139.ENSVURP00010021457"/>
<dbReference type="Pfam" id="PF16018">
    <property type="entry name" value="Anillin_N"/>
    <property type="match status" value="1"/>
</dbReference>
<dbReference type="PANTHER" id="PTHR21538:SF27">
    <property type="entry name" value="ANILLIN"/>
    <property type="match status" value="1"/>
</dbReference>
<dbReference type="CDD" id="cd01263">
    <property type="entry name" value="PH_anillin"/>
    <property type="match status" value="1"/>
</dbReference>
<evidence type="ECO:0000256" key="5">
    <source>
        <dbReference type="ARBA" id="ARBA00071355"/>
    </source>
</evidence>
<reference evidence="9" key="1">
    <citation type="submission" date="2018-12" db="EMBL/GenBank/DDBJ databases">
        <authorList>
            <person name="Yazar S."/>
        </authorList>
    </citation>
    <scope>NUCLEOTIDE SEQUENCE [LARGE SCALE GENOMIC DNA]</scope>
</reference>
<evidence type="ECO:0000256" key="1">
    <source>
        <dbReference type="ARBA" id="ARBA00023054"/>
    </source>
</evidence>
<dbReference type="CTD" id="54443"/>
<dbReference type="OMA" id="PKIEQQT"/>
<feature type="compositionally biased region" description="Polar residues" evidence="6">
    <location>
        <begin position="226"/>
        <end position="242"/>
    </location>
</feature>
<dbReference type="InterPro" id="IPR051364">
    <property type="entry name" value="Cytokinesis/Rho-signaling"/>
</dbReference>
<organism evidence="8 9">
    <name type="scientific">Vombatus ursinus</name>
    <name type="common">Common wombat</name>
    <dbReference type="NCBI Taxonomy" id="29139"/>
    <lineage>
        <taxon>Eukaryota</taxon>
        <taxon>Metazoa</taxon>
        <taxon>Chordata</taxon>
        <taxon>Craniata</taxon>
        <taxon>Vertebrata</taxon>
        <taxon>Euteleostomi</taxon>
        <taxon>Mammalia</taxon>
        <taxon>Metatheria</taxon>
        <taxon>Diprotodontia</taxon>
        <taxon>Vombatidae</taxon>
        <taxon>Vombatus</taxon>
    </lineage>
</organism>
<evidence type="ECO:0000256" key="4">
    <source>
        <dbReference type="ARBA" id="ARBA00065617"/>
    </source>
</evidence>
<dbReference type="Gene3D" id="2.30.29.30">
    <property type="entry name" value="Pleckstrin-homology domain (PH domain)/Phosphotyrosine-binding domain (PTB)"/>
    <property type="match status" value="1"/>
</dbReference>
<dbReference type="GO" id="GO:0000915">
    <property type="term" value="P:actomyosin contractile ring assembly"/>
    <property type="evidence" value="ECO:0007669"/>
    <property type="project" value="TreeGrafter"/>
</dbReference>
<dbReference type="Pfam" id="PF00169">
    <property type="entry name" value="PH"/>
    <property type="match status" value="1"/>
</dbReference>
<feature type="compositionally biased region" description="Acidic residues" evidence="6">
    <location>
        <begin position="569"/>
        <end position="578"/>
    </location>
</feature>
<evidence type="ECO:0000313" key="8">
    <source>
        <dbReference type="Ensembl" id="ENSVURP00010021457.1"/>
    </source>
</evidence>
<evidence type="ECO:0000313" key="9">
    <source>
        <dbReference type="Proteomes" id="UP000314987"/>
    </source>
</evidence>
<feature type="compositionally biased region" description="Basic and acidic residues" evidence="6">
    <location>
        <begin position="361"/>
        <end position="374"/>
    </location>
</feature>
<dbReference type="GO" id="GO:0000281">
    <property type="term" value="P:mitotic cytokinesis"/>
    <property type="evidence" value="ECO:0007669"/>
    <property type="project" value="Ensembl"/>
</dbReference>
<comment type="subcellular location">
    <subcellularLocation>
        <location evidence="2">Cell projection</location>
        <location evidence="2">Bleb</location>
    </subcellularLocation>
</comment>
<dbReference type="InterPro" id="IPR012966">
    <property type="entry name" value="AHD"/>
</dbReference>
<dbReference type="Ensembl" id="ENSVURT00010024438.1">
    <property type="protein sequence ID" value="ENSVURP00010021457.1"/>
    <property type="gene ID" value="ENSVURG00010016396.1"/>
</dbReference>
<comment type="function">
    <text evidence="3">Required for cytokinesis. Essential for the structural integrity of the cleavage furrow and for completion of cleavage furrow ingression. Plays a role in bleb assembly during metaphase and anaphase of mitosis. May play a significant role in podocyte cell migration.</text>
</comment>
<dbReference type="SUPFAM" id="SSF50729">
    <property type="entry name" value="PH domain-like"/>
    <property type="match status" value="1"/>
</dbReference>
<feature type="domain" description="PH" evidence="7">
    <location>
        <begin position="979"/>
        <end position="1103"/>
    </location>
</feature>
<dbReference type="OrthoDB" id="5915976at2759"/>